<dbReference type="Pfam" id="PF00691">
    <property type="entry name" value="OmpA"/>
    <property type="match status" value="1"/>
</dbReference>
<name>A0ABU0HA87_9HYPH</name>
<dbReference type="InterPro" id="IPR006690">
    <property type="entry name" value="OMPA-like_CS"/>
</dbReference>
<keyword evidence="5" id="KW-0732">Signal</keyword>
<gene>
    <name evidence="7" type="ORF">QO014_003634</name>
</gene>
<keyword evidence="8" id="KW-1185">Reference proteome</keyword>
<evidence type="ECO:0000256" key="5">
    <source>
        <dbReference type="SAM" id="SignalP"/>
    </source>
</evidence>
<dbReference type="PROSITE" id="PS01068">
    <property type="entry name" value="OMPA_1"/>
    <property type="match status" value="1"/>
</dbReference>
<feature type="domain" description="OmpA-like" evidence="6">
    <location>
        <begin position="75"/>
        <end position="193"/>
    </location>
</feature>
<feature type="chain" id="PRO_5047178664" evidence="5">
    <location>
        <begin position="24"/>
        <end position="197"/>
    </location>
</feature>
<dbReference type="Proteomes" id="UP001241603">
    <property type="component" value="Unassembled WGS sequence"/>
</dbReference>
<protein>
    <submittedName>
        <fullName evidence="7">Outer membrane protein OmpA-like peptidoglycan-associated protein</fullName>
    </submittedName>
</protein>
<dbReference type="InterPro" id="IPR006664">
    <property type="entry name" value="OMP_bac"/>
</dbReference>
<dbReference type="SUPFAM" id="SSF103088">
    <property type="entry name" value="OmpA-like"/>
    <property type="match status" value="1"/>
</dbReference>
<dbReference type="InterPro" id="IPR036737">
    <property type="entry name" value="OmpA-like_sf"/>
</dbReference>
<accession>A0ABU0HA87</accession>
<keyword evidence="3" id="KW-0998">Cell outer membrane</keyword>
<dbReference type="EMBL" id="JAUSVO010000005">
    <property type="protein sequence ID" value="MDQ0439233.1"/>
    <property type="molecule type" value="Genomic_DNA"/>
</dbReference>
<dbReference type="RefSeq" id="WP_266350126.1">
    <property type="nucleotide sequence ID" value="NZ_JAPKNG010000005.1"/>
</dbReference>
<evidence type="ECO:0000259" key="6">
    <source>
        <dbReference type="PROSITE" id="PS51123"/>
    </source>
</evidence>
<proteinExistence type="predicted"/>
<dbReference type="CDD" id="cd07185">
    <property type="entry name" value="OmpA_C-like"/>
    <property type="match status" value="1"/>
</dbReference>
<evidence type="ECO:0000256" key="2">
    <source>
        <dbReference type="ARBA" id="ARBA00023136"/>
    </source>
</evidence>
<dbReference type="PANTHER" id="PTHR30329:SF21">
    <property type="entry name" value="LIPOPROTEIN YIAD-RELATED"/>
    <property type="match status" value="1"/>
</dbReference>
<evidence type="ECO:0000256" key="4">
    <source>
        <dbReference type="PROSITE-ProRule" id="PRU00473"/>
    </source>
</evidence>
<evidence type="ECO:0000313" key="7">
    <source>
        <dbReference type="EMBL" id="MDQ0439233.1"/>
    </source>
</evidence>
<dbReference type="PANTHER" id="PTHR30329">
    <property type="entry name" value="STATOR ELEMENT OF FLAGELLAR MOTOR COMPLEX"/>
    <property type="match status" value="1"/>
</dbReference>
<organism evidence="7 8">
    <name type="scientific">Kaistia dalseonensis</name>
    <dbReference type="NCBI Taxonomy" id="410840"/>
    <lineage>
        <taxon>Bacteria</taxon>
        <taxon>Pseudomonadati</taxon>
        <taxon>Pseudomonadota</taxon>
        <taxon>Alphaproteobacteria</taxon>
        <taxon>Hyphomicrobiales</taxon>
        <taxon>Kaistiaceae</taxon>
        <taxon>Kaistia</taxon>
    </lineage>
</organism>
<keyword evidence="2 4" id="KW-0472">Membrane</keyword>
<dbReference type="InterPro" id="IPR050330">
    <property type="entry name" value="Bact_OuterMem_StrucFunc"/>
</dbReference>
<evidence type="ECO:0000313" key="8">
    <source>
        <dbReference type="Proteomes" id="UP001241603"/>
    </source>
</evidence>
<dbReference type="InterPro" id="IPR006665">
    <property type="entry name" value="OmpA-like"/>
</dbReference>
<comment type="subcellular location">
    <subcellularLocation>
        <location evidence="1">Cell outer membrane</location>
    </subcellularLocation>
</comment>
<dbReference type="Gene3D" id="3.30.1330.60">
    <property type="entry name" value="OmpA-like domain"/>
    <property type="match status" value="1"/>
</dbReference>
<reference evidence="7 8" key="1">
    <citation type="submission" date="2023-07" db="EMBL/GenBank/DDBJ databases">
        <title>Genomic Encyclopedia of Type Strains, Phase IV (KMG-IV): sequencing the most valuable type-strain genomes for metagenomic binning, comparative biology and taxonomic classification.</title>
        <authorList>
            <person name="Goeker M."/>
        </authorList>
    </citation>
    <scope>NUCLEOTIDE SEQUENCE [LARGE SCALE GENOMIC DNA]</scope>
    <source>
        <strain evidence="7 8">B6-8</strain>
    </source>
</reference>
<sequence>MTLRTAGMALAVSLLALAGPASAQTMLTSDQIAQSLQNVTSDAPVISAAVLQAMALQHMKQFPGESGVTQPLPVKLDSLAQINIQIQFQLNSAIIKPESYAAVGSMADAIHNPILGGYKFLVVGNTDTTGNRADNMKLSQARADAIVEALTTTFNVDPRRLEAVGLGEESLLDTANPKDPINRRVQLINVGKFLPTP</sequence>
<dbReference type="PRINTS" id="PR01021">
    <property type="entry name" value="OMPADOMAIN"/>
</dbReference>
<dbReference type="PROSITE" id="PS51123">
    <property type="entry name" value="OMPA_2"/>
    <property type="match status" value="1"/>
</dbReference>
<evidence type="ECO:0000256" key="1">
    <source>
        <dbReference type="ARBA" id="ARBA00004442"/>
    </source>
</evidence>
<comment type="caution">
    <text evidence="7">The sequence shown here is derived from an EMBL/GenBank/DDBJ whole genome shotgun (WGS) entry which is preliminary data.</text>
</comment>
<evidence type="ECO:0000256" key="3">
    <source>
        <dbReference type="ARBA" id="ARBA00023237"/>
    </source>
</evidence>
<feature type="signal peptide" evidence="5">
    <location>
        <begin position="1"/>
        <end position="23"/>
    </location>
</feature>